<organism evidence="2 3">
    <name type="scientific">Skermania pinensis</name>
    <dbReference type="NCBI Taxonomy" id="39122"/>
    <lineage>
        <taxon>Bacteria</taxon>
        <taxon>Bacillati</taxon>
        <taxon>Actinomycetota</taxon>
        <taxon>Actinomycetes</taxon>
        <taxon>Mycobacteriales</taxon>
        <taxon>Gordoniaceae</taxon>
        <taxon>Skermania</taxon>
    </lineage>
</organism>
<dbReference type="Proteomes" id="UP000887023">
    <property type="component" value="Chromosome"/>
</dbReference>
<accession>A0ABX8SGQ7</accession>
<dbReference type="RefSeq" id="WP_066474886.1">
    <property type="nucleotide sequence ID" value="NZ_CBCRUZ010000009.1"/>
</dbReference>
<feature type="compositionally biased region" description="Pro residues" evidence="1">
    <location>
        <begin position="188"/>
        <end position="197"/>
    </location>
</feature>
<sequence length="206" mass="22047">MTRIVGVDPSLVGTGIAVLPHPSTAAPELVPTLVTIGETGSDRDTVATTARRIARTTRAVLQRVPTDTEIALAVIEGLPYGTEGGRHEERAALWWGIAAGLTQRRIPIAVCNTTHRAIWASGSGRGDKAVCTAAIKALWTNVVVRDHNQADALIVAHMAAQRLGWFPIEHPQHDIANRMTWPAGLPDVLPPAPPKPPKTTTKGTRR</sequence>
<reference evidence="2" key="1">
    <citation type="submission" date="2021-07" db="EMBL/GenBank/DDBJ databases">
        <title>Candidatus Kaistella beijingensis sp. nov. isolated from a municipal wastewater treatment plant is involved in sludge foaming.</title>
        <authorList>
            <person name="Song Y."/>
            <person name="Liu S.-J."/>
        </authorList>
    </citation>
    <scope>NUCLEOTIDE SEQUENCE</scope>
    <source>
        <strain evidence="2">DSM 43998</strain>
    </source>
</reference>
<keyword evidence="3" id="KW-1185">Reference proteome</keyword>
<dbReference type="InterPro" id="IPR012337">
    <property type="entry name" value="RNaseH-like_sf"/>
</dbReference>
<proteinExistence type="predicted"/>
<dbReference type="InterPro" id="IPR036397">
    <property type="entry name" value="RNaseH_sf"/>
</dbReference>
<evidence type="ECO:0000313" key="2">
    <source>
        <dbReference type="EMBL" id="QXQ14866.1"/>
    </source>
</evidence>
<evidence type="ECO:0000256" key="1">
    <source>
        <dbReference type="SAM" id="MobiDB-lite"/>
    </source>
</evidence>
<protein>
    <recommendedName>
        <fullName evidence="4">Holliday junction nuclease RuvC</fullName>
    </recommendedName>
</protein>
<evidence type="ECO:0008006" key="4">
    <source>
        <dbReference type="Google" id="ProtNLM"/>
    </source>
</evidence>
<feature type="region of interest" description="Disordered" evidence="1">
    <location>
        <begin position="182"/>
        <end position="206"/>
    </location>
</feature>
<name>A0ABX8SGQ7_9ACTN</name>
<dbReference type="EMBL" id="CP079105">
    <property type="protein sequence ID" value="QXQ14866.1"/>
    <property type="molecule type" value="Genomic_DNA"/>
</dbReference>
<evidence type="ECO:0000313" key="3">
    <source>
        <dbReference type="Proteomes" id="UP000887023"/>
    </source>
</evidence>
<dbReference type="Gene3D" id="3.30.420.10">
    <property type="entry name" value="Ribonuclease H-like superfamily/Ribonuclease H"/>
    <property type="match status" value="1"/>
</dbReference>
<gene>
    <name evidence="2" type="ORF">KV203_05645</name>
</gene>
<dbReference type="SUPFAM" id="SSF53098">
    <property type="entry name" value="Ribonuclease H-like"/>
    <property type="match status" value="1"/>
</dbReference>